<dbReference type="RefSeq" id="WP_274687671.1">
    <property type="nucleotide sequence ID" value="NZ_JAPMOU010000004.1"/>
</dbReference>
<keyword evidence="4" id="KW-1185">Reference proteome</keyword>
<dbReference type="EMBL" id="JAPMOU010000004">
    <property type="protein sequence ID" value="MDE1461307.1"/>
    <property type="molecule type" value="Genomic_DNA"/>
</dbReference>
<evidence type="ECO:0000313" key="4">
    <source>
        <dbReference type="Proteomes" id="UP001528823"/>
    </source>
</evidence>
<accession>A0ABT5U6Y3</accession>
<gene>
    <name evidence="3" type="ORF">ORQ98_04940</name>
</gene>
<name>A0ABT5U6Y3_9GAMM</name>
<organism evidence="3 4">
    <name type="scientific">Spartinivicinus poritis</name>
    <dbReference type="NCBI Taxonomy" id="2994640"/>
    <lineage>
        <taxon>Bacteria</taxon>
        <taxon>Pseudomonadati</taxon>
        <taxon>Pseudomonadota</taxon>
        <taxon>Gammaproteobacteria</taxon>
        <taxon>Oceanospirillales</taxon>
        <taxon>Zooshikellaceae</taxon>
        <taxon>Spartinivicinus</taxon>
    </lineage>
</organism>
<evidence type="ECO:0000256" key="2">
    <source>
        <dbReference type="SAM" id="SignalP"/>
    </source>
</evidence>
<dbReference type="Proteomes" id="UP001528823">
    <property type="component" value="Unassembled WGS sequence"/>
</dbReference>
<evidence type="ECO:0000256" key="1">
    <source>
        <dbReference type="SAM" id="MobiDB-lite"/>
    </source>
</evidence>
<comment type="caution">
    <text evidence="3">The sequence shown here is derived from an EMBL/GenBank/DDBJ whole genome shotgun (WGS) entry which is preliminary data.</text>
</comment>
<feature type="signal peptide" evidence="2">
    <location>
        <begin position="1"/>
        <end position="18"/>
    </location>
</feature>
<proteinExistence type="predicted"/>
<sequence length="622" mass="69395">MNKLSIIIALLISGTASANKIIFPDDKPIIFPDDSTSTQSSDNNQTNHPSNVSKPLLINPRPHSLDDINNQIGKIFLSQHHKETAAVAKELEQIGTTEGFTVELTNDGELWAEDNKWMSADGTHIYQPVKALEGGDKDDLAAFTTALPSDSPGYIREGHHSFGWKEMFGVRSENLRRAKVLADKIGAKIEKAYSVIDGGNMLIGKKANGETYAIVGRDSVLATTVLHNELTPERIDAKKGELKARNRLYFAPFDSPPLGTIYGPDINVDIKLLELTNYLPANADQNTKETTAENYRTRVYFSGSDRDQIKKEAQKVKLSSTQMDTLVSLFAQTHHNNFNFDLNNPSERKEAEEEVKMELAKVKVVMSKKPLYSEEQVQQQMATMHFDGVEVDQTITQLETGSYLDKNKDVFYKETAAKKFLAMNELTKNIMAKELGVKRNNLVIIAQPGFHVDMHLRPLRTGEVMIHDPEITLRLVNITIRNTPETDPYYPELQEAKKNVEKEKNTLQPLYDKIAQQLSTAGLQVNKAPGVFQTGKREVNFMNGITGSGASGAFYITNASSIKLFNEAFAYFMQGQGITKTYFIGQDNAKDISRFGKKGENVAELLLRRQGGLDCITTHIAK</sequence>
<keyword evidence="2" id="KW-0732">Signal</keyword>
<reference evidence="3 4" key="1">
    <citation type="submission" date="2022-11" db="EMBL/GenBank/DDBJ databases">
        <title>Spartinivicinus poritis sp. nov., isolated from scleractinian coral Porites lutea.</title>
        <authorList>
            <person name="Zhang G."/>
            <person name="Cai L."/>
            <person name="Wei Q."/>
        </authorList>
    </citation>
    <scope>NUCLEOTIDE SEQUENCE [LARGE SCALE GENOMIC DNA]</scope>
    <source>
        <strain evidence="3 4">A2-2</strain>
    </source>
</reference>
<feature type="region of interest" description="Disordered" evidence="1">
    <location>
        <begin position="32"/>
        <end position="57"/>
    </location>
</feature>
<protein>
    <submittedName>
        <fullName evidence="3">Uncharacterized protein</fullName>
    </submittedName>
</protein>
<feature type="chain" id="PRO_5045093430" evidence="2">
    <location>
        <begin position="19"/>
        <end position="622"/>
    </location>
</feature>
<evidence type="ECO:0000313" key="3">
    <source>
        <dbReference type="EMBL" id="MDE1461307.1"/>
    </source>
</evidence>
<feature type="compositionally biased region" description="Low complexity" evidence="1">
    <location>
        <begin position="32"/>
        <end position="47"/>
    </location>
</feature>